<dbReference type="Proteomes" id="UP000295680">
    <property type="component" value="Unassembled WGS sequence"/>
</dbReference>
<dbReference type="SUPFAM" id="SSF53300">
    <property type="entry name" value="vWA-like"/>
    <property type="match status" value="1"/>
</dbReference>
<name>A0A4R2J748_9PSEU</name>
<keyword evidence="4" id="KW-1185">Reference proteome</keyword>
<reference evidence="3 4" key="1">
    <citation type="submission" date="2019-03" db="EMBL/GenBank/DDBJ databases">
        <title>Genomic Encyclopedia of Type Strains, Phase IV (KMG-IV): sequencing the most valuable type-strain genomes for metagenomic binning, comparative biology and taxonomic classification.</title>
        <authorList>
            <person name="Goeker M."/>
        </authorList>
    </citation>
    <scope>NUCLEOTIDE SEQUENCE [LARGE SCALE GENOMIC DNA]</scope>
    <source>
        <strain evidence="3 4">DSM 45934</strain>
    </source>
</reference>
<accession>A0A4R2J748</accession>
<keyword evidence="1" id="KW-0472">Membrane</keyword>
<dbReference type="SMART" id="SM00327">
    <property type="entry name" value="VWA"/>
    <property type="match status" value="1"/>
</dbReference>
<evidence type="ECO:0000256" key="1">
    <source>
        <dbReference type="SAM" id="Phobius"/>
    </source>
</evidence>
<dbReference type="AlphaFoldDB" id="A0A4R2J748"/>
<comment type="caution">
    <text evidence="3">The sequence shown here is derived from an EMBL/GenBank/DDBJ whole genome shotgun (WGS) entry which is preliminary data.</text>
</comment>
<feature type="domain" description="VWFA" evidence="2">
    <location>
        <begin position="401"/>
        <end position="583"/>
    </location>
</feature>
<evidence type="ECO:0000313" key="3">
    <source>
        <dbReference type="EMBL" id="TCO53422.1"/>
    </source>
</evidence>
<dbReference type="InterPro" id="IPR002035">
    <property type="entry name" value="VWF_A"/>
</dbReference>
<organism evidence="3 4">
    <name type="scientific">Actinocrispum wychmicini</name>
    <dbReference type="NCBI Taxonomy" id="1213861"/>
    <lineage>
        <taxon>Bacteria</taxon>
        <taxon>Bacillati</taxon>
        <taxon>Actinomycetota</taxon>
        <taxon>Actinomycetes</taxon>
        <taxon>Pseudonocardiales</taxon>
        <taxon>Pseudonocardiaceae</taxon>
        <taxon>Actinocrispum</taxon>
    </lineage>
</organism>
<dbReference type="InterPro" id="IPR036465">
    <property type="entry name" value="vWFA_dom_sf"/>
</dbReference>
<dbReference type="RefSeq" id="WP_132123413.1">
    <property type="nucleotide sequence ID" value="NZ_SLWS01000010.1"/>
</dbReference>
<protein>
    <submittedName>
        <fullName evidence="3">von Willebrand factor type A domain-containing protein</fullName>
    </submittedName>
</protein>
<keyword evidence="1" id="KW-1133">Transmembrane helix</keyword>
<dbReference type="Gene3D" id="3.40.50.410">
    <property type="entry name" value="von Willebrand factor, type A domain"/>
    <property type="match status" value="1"/>
</dbReference>
<keyword evidence="1" id="KW-0812">Transmembrane</keyword>
<evidence type="ECO:0000259" key="2">
    <source>
        <dbReference type="PROSITE" id="PS50234"/>
    </source>
</evidence>
<sequence length="588" mass="61810">MGRHRALERVRHGVAKWPILAIVLVALVALGWVGVTWVNSVQERRASAQSHTCPAGESVLQLAVSPSVATPVQDAAKRWNALDTVVYDHCGHVAVTALDTRAVFDGMTAGWDPVSGPTPQAWLPDSSFWVNRLSAVDNTLVTSAPESIATSPVVLAVPQEAEKPMNGGDSFLFGDLAALTSAPNGWARYGRPEWGRFTVAMPDPIDNTASGLAIQCAIAGASPLRAGPVTVDMLTLPAVQQNLAQLAASRPDRVPGTTLDALTALGSAGKVQNAPFSAVPVTEVDLYRRNLGLDGKPAPAKPLYEVAARGPSPAADFPFVTLTNDTTLFRIAQKFREFLKEPAQQEDFKRAGLRAAGDAEYPHDAPGILWGSATTSLVPADANTTQQISATWSNTADGGQVVTVLVDVSRSMLADAGNGKSRIDLVKQALNGLTDRMTTGSLGVWEFSRNLDGAVPYRRLVQTGPAAAQRTALHAGIDALAPASATYLYTSLDAVYRSALDGYVDGKHNRVVVIVDGPNDGGLTFAQIRDRLKPDDKRKLTVSFIAVGPDPDRAELAKLATATGGTVSVVGDATGLDAALGQVLSAQG</sequence>
<feature type="transmembrane region" description="Helical" evidence="1">
    <location>
        <begin position="20"/>
        <end position="38"/>
    </location>
</feature>
<dbReference type="OrthoDB" id="5171781at2"/>
<dbReference type="PROSITE" id="PS50234">
    <property type="entry name" value="VWFA"/>
    <property type="match status" value="1"/>
</dbReference>
<gene>
    <name evidence="3" type="ORF">EV192_11011</name>
</gene>
<dbReference type="EMBL" id="SLWS01000010">
    <property type="protein sequence ID" value="TCO53422.1"/>
    <property type="molecule type" value="Genomic_DNA"/>
</dbReference>
<proteinExistence type="predicted"/>
<dbReference type="Pfam" id="PF13531">
    <property type="entry name" value="SBP_bac_11"/>
    <property type="match status" value="1"/>
</dbReference>
<evidence type="ECO:0000313" key="4">
    <source>
        <dbReference type="Proteomes" id="UP000295680"/>
    </source>
</evidence>